<feature type="region of interest" description="Disordered" evidence="1">
    <location>
        <begin position="178"/>
        <end position="198"/>
    </location>
</feature>
<name>A0AAD7KEH1_9AGAR</name>
<proteinExistence type="predicted"/>
<keyword evidence="2" id="KW-0472">Membrane</keyword>
<keyword evidence="2" id="KW-1133">Transmembrane helix</keyword>
<accession>A0AAD7KEH1</accession>
<dbReference type="AlphaFoldDB" id="A0AAD7KEH1"/>
<protein>
    <submittedName>
        <fullName evidence="3">Uncharacterized protein</fullName>
    </submittedName>
</protein>
<evidence type="ECO:0000256" key="2">
    <source>
        <dbReference type="SAM" id="Phobius"/>
    </source>
</evidence>
<feature type="region of interest" description="Disordered" evidence="1">
    <location>
        <begin position="30"/>
        <end position="49"/>
    </location>
</feature>
<evidence type="ECO:0000256" key="1">
    <source>
        <dbReference type="SAM" id="MobiDB-lite"/>
    </source>
</evidence>
<evidence type="ECO:0000313" key="3">
    <source>
        <dbReference type="EMBL" id="KAJ7783961.1"/>
    </source>
</evidence>
<dbReference type="EMBL" id="JARJLG010000002">
    <property type="protein sequence ID" value="KAJ7783961.1"/>
    <property type="molecule type" value="Genomic_DNA"/>
</dbReference>
<sequence>MFTEKSESTGDINESCAGCAVLNNNNNNNNDSGGNIVNDSDNNNNNDNSGIINCNNANITPQQNSDSNGTLAIPSVLSCACTSRPPELVILLALNVFITILLLGVIVLLLRRRRLQRTPATEKVQDDPEDPQSSPTRAVVPFMTTASEEDGNARLGPKLEAARQRNVELIRRVAELEAERQAPGPSGFVDVEAPRYTE</sequence>
<reference evidence="3" key="1">
    <citation type="submission" date="2023-03" db="EMBL/GenBank/DDBJ databases">
        <title>Massive genome expansion in bonnet fungi (Mycena s.s.) driven by repeated elements and novel gene families across ecological guilds.</title>
        <authorList>
            <consortium name="Lawrence Berkeley National Laboratory"/>
            <person name="Harder C.B."/>
            <person name="Miyauchi S."/>
            <person name="Viragh M."/>
            <person name="Kuo A."/>
            <person name="Thoen E."/>
            <person name="Andreopoulos B."/>
            <person name="Lu D."/>
            <person name="Skrede I."/>
            <person name="Drula E."/>
            <person name="Henrissat B."/>
            <person name="Morin E."/>
            <person name="Kohler A."/>
            <person name="Barry K."/>
            <person name="LaButti K."/>
            <person name="Morin E."/>
            <person name="Salamov A."/>
            <person name="Lipzen A."/>
            <person name="Mereny Z."/>
            <person name="Hegedus B."/>
            <person name="Baldrian P."/>
            <person name="Stursova M."/>
            <person name="Weitz H."/>
            <person name="Taylor A."/>
            <person name="Grigoriev I.V."/>
            <person name="Nagy L.G."/>
            <person name="Martin F."/>
            <person name="Kauserud H."/>
        </authorList>
    </citation>
    <scope>NUCLEOTIDE SEQUENCE</scope>
    <source>
        <strain evidence="3">CBHHK188m</strain>
    </source>
</reference>
<evidence type="ECO:0000313" key="4">
    <source>
        <dbReference type="Proteomes" id="UP001215280"/>
    </source>
</evidence>
<comment type="caution">
    <text evidence="3">The sequence shown here is derived from an EMBL/GenBank/DDBJ whole genome shotgun (WGS) entry which is preliminary data.</text>
</comment>
<gene>
    <name evidence="3" type="ORF">DFH07DRAFT_210240</name>
</gene>
<keyword evidence="2" id="KW-0812">Transmembrane</keyword>
<organism evidence="3 4">
    <name type="scientific">Mycena maculata</name>
    <dbReference type="NCBI Taxonomy" id="230809"/>
    <lineage>
        <taxon>Eukaryota</taxon>
        <taxon>Fungi</taxon>
        <taxon>Dikarya</taxon>
        <taxon>Basidiomycota</taxon>
        <taxon>Agaricomycotina</taxon>
        <taxon>Agaricomycetes</taxon>
        <taxon>Agaricomycetidae</taxon>
        <taxon>Agaricales</taxon>
        <taxon>Marasmiineae</taxon>
        <taxon>Mycenaceae</taxon>
        <taxon>Mycena</taxon>
    </lineage>
</organism>
<feature type="transmembrane region" description="Helical" evidence="2">
    <location>
        <begin position="88"/>
        <end position="110"/>
    </location>
</feature>
<dbReference type="Proteomes" id="UP001215280">
    <property type="component" value="Unassembled WGS sequence"/>
</dbReference>
<feature type="region of interest" description="Disordered" evidence="1">
    <location>
        <begin position="118"/>
        <end position="137"/>
    </location>
</feature>
<keyword evidence="4" id="KW-1185">Reference proteome</keyword>